<dbReference type="Proteomes" id="UP001627154">
    <property type="component" value="Unassembled WGS sequence"/>
</dbReference>
<accession>A0ABD2VUV8</accession>
<sequence>MKRCRTEEELLYESEDDEPITIRTRILYRLVSSSSSSDMELEDSTPFCIVKYPRDLLKEDIDIDSVIAVSQDLLDLATHEELTLKQKTMHTTPENKQTTAELSK</sequence>
<proteinExistence type="predicted"/>
<comment type="caution">
    <text evidence="1">The sequence shown here is derived from an EMBL/GenBank/DDBJ whole genome shotgun (WGS) entry which is preliminary data.</text>
</comment>
<dbReference type="EMBL" id="JBJJXI010000173">
    <property type="protein sequence ID" value="KAL3384428.1"/>
    <property type="molecule type" value="Genomic_DNA"/>
</dbReference>
<organism evidence="1 2">
    <name type="scientific">Trichogramma kaykai</name>
    <dbReference type="NCBI Taxonomy" id="54128"/>
    <lineage>
        <taxon>Eukaryota</taxon>
        <taxon>Metazoa</taxon>
        <taxon>Ecdysozoa</taxon>
        <taxon>Arthropoda</taxon>
        <taxon>Hexapoda</taxon>
        <taxon>Insecta</taxon>
        <taxon>Pterygota</taxon>
        <taxon>Neoptera</taxon>
        <taxon>Endopterygota</taxon>
        <taxon>Hymenoptera</taxon>
        <taxon>Apocrita</taxon>
        <taxon>Proctotrupomorpha</taxon>
        <taxon>Chalcidoidea</taxon>
        <taxon>Trichogrammatidae</taxon>
        <taxon>Trichogramma</taxon>
    </lineage>
</organism>
<evidence type="ECO:0000313" key="2">
    <source>
        <dbReference type="Proteomes" id="UP001627154"/>
    </source>
</evidence>
<protein>
    <submittedName>
        <fullName evidence="1">Uncharacterized protein</fullName>
    </submittedName>
</protein>
<dbReference type="AlphaFoldDB" id="A0ABD2VUV8"/>
<evidence type="ECO:0000313" key="1">
    <source>
        <dbReference type="EMBL" id="KAL3384428.1"/>
    </source>
</evidence>
<name>A0ABD2VUV8_9HYME</name>
<keyword evidence="2" id="KW-1185">Reference proteome</keyword>
<gene>
    <name evidence="1" type="ORF">TKK_019823</name>
</gene>
<reference evidence="1 2" key="1">
    <citation type="journal article" date="2024" name="bioRxiv">
        <title>A reference genome for Trichogramma kaykai: A tiny desert-dwelling parasitoid wasp with competing sex-ratio distorters.</title>
        <authorList>
            <person name="Culotta J."/>
            <person name="Lindsey A.R."/>
        </authorList>
    </citation>
    <scope>NUCLEOTIDE SEQUENCE [LARGE SCALE GENOMIC DNA]</scope>
    <source>
        <strain evidence="1 2">KSX58</strain>
    </source>
</reference>